<reference evidence="3 4" key="2">
    <citation type="journal article" date="2010" name="Stand. Genomic Sci.">
        <title>Complete genome sequence of Sulfurospirillum deleyianum type strain (5175).</title>
        <authorList>
            <person name="Sikorski J."/>
            <person name="Lapidus A."/>
            <person name="Copeland A."/>
            <person name="Glavina Del Rio T."/>
            <person name="Nolan M."/>
            <person name="Lucas S."/>
            <person name="Chen F."/>
            <person name="Tice H."/>
            <person name="Cheng J.F."/>
            <person name="Saunders E."/>
            <person name="Bruce D."/>
            <person name="Goodwin L."/>
            <person name="Pitluck S."/>
            <person name="Ovchinnikova G."/>
            <person name="Pati A."/>
            <person name="Ivanova N."/>
            <person name="Mavromatis K."/>
            <person name="Chen A."/>
            <person name="Palaniappan K."/>
            <person name="Chain P."/>
            <person name="Land M."/>
            <person name="Hauser L."/>
            <person name="Chang Y.J."/>
            <person name="Jeffries C.D."/>
            <person name="Brettin T."/>
            <person name="Detter J.C."/>
            <person name="Han C."/>
            <person name="Rohde M."/>
            <person name="Lang E."/>
            <person name="Spring S."/>
            <person name="Goker M."/>
            <person name="Bristow J."/>
            <person name="Eisen J.A."/>
            <person name="Markowitz V."/>
            <person name="Hugenholtz P."/>
            <person name="Kyrpides N.C."/>
            <person name="Klenk H.P."/>
        </authorList>
    </citation>
    <scope>NUCLEOTIDE SEQUENCE [LARGE SCALE GENOMIC DNA]</scope>
    <source>
        <strain evidence="4">ATCC 51133 / DSM 6946 / 5175</strain>
    </source>
</reference>
<keyword evidence="1" id="KW-0472">Membrane</keyword>
<evidence type="ECO:0000313" key="4">
    <source>
        <dbReference type="Proteomes" id="UP000002222"/>
    </source>
</evidence>
<gene>
    <name evidence="3" type="ordered locus">Sdel_1091</name>
</gene>
<dbReference type="Proteomes" id="UP000002222">
    <property type="component" value="Chromosome"/>
</dbReference>
<dbReference type="eggNOG" id="COG2982">
    <property type="taxonomic scope" value="Bacteria"/>
</dbReference>
<feature type="domain" description="YhdP central" evidence="2">
    <location>
        <begin position="516"/>
        <end position="825"/>
    </location>
</feature>
<protein>
    <recommendedName>
        <fullName evidence="2">YhdP central domain-containing protein</fullName>
    </recommendedName>
</protein>
<dbReference type="OrthoDB" id="5332226at2"/>
<evidence type="ECO:0000259" key="2">
    <source>
        <dbReference type="Pfam" id="PF13116"/>
    </source>
</evidence>
<sequence>MIIKAISHSIRNIWKFVLFMALFFVVLIGTLMYGVTIESITLPKVKIDQLYIKLDKKFIVSIQTLELDTHTQTDTSLEESAIVLENFPYLDQFFSQIHIHNLLYDNEHITLHYEENHFRLTSQHLDVDVAITPLSKTELTLHISKAYLKDFFLHVNGEAHLDLKEEHYTFEGFYETFGLKGSTLLELKKNLLSYHLQSEPFSNVELSNFMDFLAPKVELEQIVKDWIHTNIVGKNYVLHFLEGILDIQTGEYFPMQMRGHATVQEATIIFEKSVPPAYAKEIGITLTEDKLLFDISAPEYEQKSIEKADVFIYNLLTKGTGIVVDLKTHAKLDASIHKILHAFKIDVPLTQTSGKTDAHVTLDIKFLPYDINASGTFKLSPSHFNLSGVPMSTRSGEVSFHNYFVNLNRANLRYKNLFDIDATGDFDTKKSRFNGFVDIHSLMLEFGKAQLLNAQKLPRQEASFSIENGTTTMLLPELNTTILFEPKKNQFILEDLSKVASISPLMLDNGLKEGNVSVTTDDFEHFNARLHLYEVSTPFKNQEEPIKALDIALSTDTHTLDAHTLDYTLALHVSDEIILHVKDLDLLVPQSSASLNIPIKTTLYGENSSILDENSSRTILSDRYTLMLFQNKVHLEAKKDEGSFVYQKRGDMLNIDAHAMNDAMINALFNRHYFHKGSFDLTLEPKTAQIQTGVFKMHNTYIKDLKFFNNLMATINTIPSLLVFNDPNFSQQGYFVENGSIVFEQTKETLLIKEIQLRGKNADIVGFGNVNLTNDTLNMQLNIKTLKTFSQALDMIPLVGGLILGEDKRISTHVDVTGTLSDPSIETHLLLDTLKSPVNILKRTLEAPLELLK</sequence>
<dbReference type="KEGG" id="sdl:Sdel_1091"/>
<dbReference type="EMBL" id="CP001816">
    <property type="protein sequence ID" value="ACZ12115.1"/>
    <property type="molecule type" value="Genomic_DNA"/>
</dbReference>
<dbReference type="STRING" id="525898.Sdel_1091"/>
<dbReference type="InterPro" id="IPR025263">
    <property type="entry name" value="YhdP_central"/>
</dbReference>
<keyword evidence="1" id="KW-0812">Transmembrane</keyword>
<keyword evidence="1" id="KW-1133">Transmembrane helix</keyword>
<evidence type="ECO:0000313" key="3">
    <source>
        <dbReference type="EMBL" id="ACZ12115.1"/>
    </source>
</evidence>
<keyword evidence="4" id="KW-1185">Reference proteome</keyword>
<reference evidence="4" key="1">
    <citation type="submission" date="2009-11" db="EMBL/GenBank/DDBJ databases">
        <title>The complete genome of Sulfurospirillum deleyianum DSM 6946.</title>
        <authorList>
            <consortium name="US DOE Joint Genome Institute (JGI-PGF)"/>
            <person name="Lucas S."/>
            <person name="Copeland A."/>
            <person name="Lapidus A."/>
            <person name="Glavina del Rio T."/>
            <person name="Dalin E."/>
            <person name="Tice H."/>
            <person name="Bruce D."/>
            <person name="Goodwin L."/>
            <person name="Pitluck S."/>
            <person name="Kyrpides N."/>
            <person name="Mavromatis K."/>
            <person name="Ivanova N."/>
            <person name="Ovchinnikova G."/>
            <person name="Munk A.C."/>
            <person name="Lu M."/>
            <person name="Brettin T."/>
            <person name="Detter J.C."/>
            <person name="Han C."/>
            <person name="Tapia R."/>
            <person name="Larimer F."/>
            <person name="Land M."/>
            <person name="Hauser L."/>
            <person name="Markowitz V."/>
            <person name="Cheng J.F."/>
            <person name="Hugenholtz P."/>
            <person name="Woyke T."/>
            <person name="Wu D."/>
            <person name="Aumann P."/>
            <person name="Schneider S."/>
            <person name="Lang E."/>
            <person name="Spring S."/>
            <person name="Klenk H.P."/>
            <person name="Eisen J.A."/>
        </authorList>
    </citation>
    <scope>NUCLEOTIDE SEQUENCE [LARGE SCALE GENOMIC DNA]</scope>
    <source>
        <strain evidence="4">ATCC 51133 / DSM 6946 / 5175</strain>
    </source>
</reference>
<proteinExistence type="predicted"/>
<dbReference type="HOGENOM" id="CLU_007814_0_0_7"/>
<name>D1B1Z5_SULD5</name>
<evidence type="ECO:0000256" key="1">
    <source>
        <dbReference type="SAM" id="Phobius"/>
    </source>
</evidence>
<feature type="domain" description="YhdP central" evidence="2">
    <location>
        <begin position="215"/>
        <end position="450"/>
    </location>
</feature>
<feature type="transmembrane region" description="Helical" evidence="1">
    <location>
        <begin position="12"/>
        <end position="35"/>
    </location>
</feature>
<accession>D1B1Z5</accession>
<dbReference type="Pfam" id="PF13116">
    <property type="entry name" value="YhdP"/>
    <property type="match status" value="2"/>
</dbReference>
<organism evidence="3 4">
    <name type="scientific">Sulfurospirillum deleyianum (strain ATCC 51133 / DSM 6946 / 5175)</name>
    <dbReference type="NCBI Taxonomy" id="525898"/>
    <lineage>
        <taxon>Bacteria</taxon>
        <taxon>Pseudomonadati</taxon>
        <taxon>Campylobacterota</taxon>
        <taxon>Epsilonproteobacteria</taxon>
        <taxon>Campylobacterales</taxon>
        <taxon>Sulfurospirillaceae</taxon>
        <taxon>Sulfurospirillum</taxon>
    </lineage>
</organism>
<dbReference type="AlphaFoldDB" id="D1B1Z5"/>